<evidence type="ECO:0000313" key="5">
    <source>
        <dbReference type="EMBL" id="QSE88133.1"/>
    </source>
</evidence>
<evidence type="ECO:0000313" key="6">
    <source>
        <dbReference type="Proteomes" id="UP000662986"/>
    </source>
</evidence>
<dbReference type="RefSeq" id="WP_206004886.1">
    <property type="nucleotide sequence ID" value="NZ_CP070619.1"/>
</dbReference>
<keyword evidence="1" id="KW-0805">Transcription regulation</keyword>
<keyword evidence="3" id="KW-0804">Transcription</keyword>
<dbReference type="PROSITE" id="PS50949">
    <property type="entry name" value="HTH_GNTR"/>
    <property type="match status" value="1"/>
</dbReference>
<dbReference type="SMART" id="SM00895">
    <property type="entry name" value="FCD"/>
    <property type="match status" value="1"/>
</dbReference>
<dbReference type="Pfam" id="PF07729">
    <property type="entry name" value="FCD"/>
    <property type="match status" value="1"/>
</dbReference>
<dbReference type="InterPro" id="IPR008920">
    <property type="entry name" value="TF_FadR/GntR_C"/>
</dbReference>
<evidence type="ECO:0000259" key="4">
    <source>
        <dbReference type="PROSITE" id="PS50949"/>
    </source>
</evidence>
<protein>
    <submittedName>
        <fullName evidence="5">FadR family transcriptional regulator</fullName>
    </submittedName>
</protein>
<dbReference type="InterPro" id="IPR011711">
    <property type="entry name" value="GntR_C"/>
</dbReference>
<dbReference type="Pfam" id="PF00392">
    <property type="entry name" value="GntR"/>
    <property type="match status" value="1"/>
</dbReference>
<dbReference type="PRINTS" id="PR00035">
    <property type="entry name" value="HTHGNTR"/>
</dbReference>
<dbReference type="InterPro" id="IPR036390">
    <property type="entry name" value="WH_DNA-bd_sf"/>
</dbReference>
<dbReference type="Gene3D" id="1.20.120.530">
    <property type="entry name" value="GntR ligand-binding domain-like"/>
    <property type="match status" value="1"/>
</dbReference>
<evidence type="ECO:0000256" key="2">
    <source>
        <dbReference type="ARBA" id="ARBA00023125"/>
    </source>
</evidence>
<feature type="domain" description="HTH gntR-type" evidence="4">
    <location>
        <begin position="23"/>
        <end position="93"/>
    </location>
</feature>
<dbReference type="SUPFAM" id="SSF48008">
    <property type="entry name" value="GntR ligand-binding domain-like"/>
    <property type="match status" value="1"/>
</dbReference>
<dbReference type="CDD" id="cd07377">
    <property type="entry name" value="WHTH_GntR"/>
    <property type="match status" value="1"/>
</dbReference>
<proteinExistence type="predicted"/>
<gene>
    <name evidence="5" type="ORF">JWS13_05575</name>
</gene>
<dbReference type="SMART" id="SM00345">
    <property type="entry name" value="HTH_GNTR"/>
    <property type="match status" value="1"/>
</dbReference>
<evidence type="ECO:0000256" key="1">
    <source>
        <dbReference type="ARBA" id="ARBA00023015"/>
    </source>
</evidence>
<reference evidence="5 6" key="2">
    <citation type="journal article" date="2022" name="Arch. Microbiol.">
        <title>Rhodococcus pseudokoreensis sp. nov. isolated from the rhizosphere of young M26 apple rootstocks.</title>
        <authorList>
            <person name="Kampfer P."/>
            <person name="Glaeser S.P."/>
            <person name="Blom J."/>
            <person name="Wolf J."/>
            <person name="Benning S."/>
            <person name="Schloter M."/>
            <person name="Neumann-Schaal M."/>
        </authorList>
    </citation>
    <scope>NUCLEOTIDE SEQUENCE [LARGE SCALE GENOMIC DNA]</scope>
    <source>
        <strain evidence="5 6">R79</strain>
    </source>
</reference>
<dbReference type="Proteomes" id="UP000662986">
    <property type="component" value="Chromosome"/>
</dbReference>
<dbReference type="SUPFAM" id="SSF46785">
    <property type="entry name" value="Winged helix' DNA-binding domain"/>
    <property type="match status" value="1"/>
</dbReference>
<dbReference type="Gene3D" id="1.10.10.10">
    <property type="entry name" value="Winged helix-like DNA-binding domain superfamily/Winged helix DNA-binding domain"/>
    <property type="match status" value="1"/>
</dbReference>
<keyword evidence="2" id="KW-0238">DNA-binding</keyword>
<dbReference type="PANTHER" id="PTHR43537">
    <property type="entry name" value="TRANSCRIPTIONAL REGULATOR, GNTR FAMILY"/>
    <property type="match status" value="1"/>
</dbReference>
<accession>A0A974VYW7</accession>
<evidence type="ECO:0000256" key="3">
    <source>
        <dbReference type="ARBA" id="ARBA00023163"/>
    </source>
</evidence>
<reference evidence="5 6" key="1">
    <citation type="journal article" date="2021" name="Microbiol. Resour. Announc.">
        <title>Complete Genome Sequences of Two Rhodococcus sp. Strains with Large and Linear Chromosomes, Isolated from Apple Rhizosphere.</title>
        <authorList>
            <person name="Benning S."/>
            <person name="Brugnone N."/>
            <person name="Siani R."/>
            <person name="Kublik S."/>
            <person name="Schloter M."/>
            <person name="Rad V."/>
        </authorList>
    </citation>
    <scope>NUCLEOTIDE SEQUENCE [LARGE SCALE GENOMIC DNA]</scope>
    <source>
        <strain evidence="5 6">R79</strain>
    </source>
</reference>
<dbReference type="PANTHER" id="PTHR43537:SF24">
    <property type="entry name" value="GLUCONATE OPERON TRANSCRIPTIONAL REPRESSOR"/>
    <property type="match status" value="1"/>
</dbReference>
<dbReference type="EMBL" id="CP070619">
    <property type="protein sequence ID" value="QSE88133.1"/>
    <property type="molecule type" value="Genomic_DNA"/>
</dbReference>
<name>A0A974VYW7_9NOCA</name>
<dbReference type="InterPro" id="IPR036388">
    <property type="entry name" value="WH-like_DNA-bd_sf"/>
</dbReference>
<dbReference type="InterPro" id="IPR000524">
    <property type="entry name" value="Tscrpt_reg_HTH_GntR"/>
</dbReference>
<keyword evidence="6" id="KW-1185">Reference proteome</keyword>
<sequence length="250" mass="26832">MPIDQLGGLTALGAVLSPLDGGGPRTDAVVQRISAAIGLGVMVDGEQLPPELDLASQLGVSTVTLREALAVLRNEGLVYTKRGRGGGSFVKASADVVQSNSLTRLQQLSVEELRDIGDEHFAVSGAAAALAARRSLTTDVARLRGLVTRMRETAEPFQCRRADSRFHIEVAVSSQSSRLTRTEVSLQAELSAMIWLPQVAVDPAAEADSHHALVDAIEAENPDLARELAEFHSTTHLRSLIKLRMELRNE</sequence>
<organism evidence="5 6">
    <name type="scientific">Rhodococcus pseudokoreensis</name>
    <dbReference type="NCBI Taxonomy" id="2811421"/>
    <lineage>
        <taxon>Bacteria</taxon>
        <taxon>Bacillati</taxon>
        <taxon>Actinomycetota</taxon>
        <taxon>Actinomycetes</taxon>
        <taxon>Mycobacteriales</taxon>
        <taxon>Nocardiaceae</taxon>
        <taxon>Rhodococcus</taxon>
    </lineage>
</organism>